<name>A0ABW8VRA5_9BACI</name>
<dbReference type="CDD" id="cd03801">
    <property type="entry name" value="GT4_PimA-like"/>
    <property type="match status" value="1"/>
</dbReference>
<keyword evidence="7" id="KW-0808">Transferase</keyword>
<dbReference type="Gene3D" id="3.40.50.2000">
    <property type="entry name" value="Glycogen Phosphorylase B"/>
    <property type="match status" value="2"/>
</dbReference>
<evidence type="ECO:0000313" key="7">
    <source>
        <dbReference type="EMBL" id="MFL8937912.1"/>
    </source>
</evidence>
<gene>
    <name evidence="7" type="ORF">ACKA06_14040</name>
</gene>
<evidence type="ECO:0000259" key="4">
    <source>
        <dbReference type="Pfam" id="PF00534"/>
    </source>
</evidence>
<dbReference type="SUPFAM" id="SSF88713">
    <property type="entry name" value="Glycoside hydrolase/deacetylase"/>
    <property type="match status" value="1"/>
</dbReference>
<comment type="similarity">
    <text evidence="1 3">Belongs to the glycosyl hydrolase 57 family.</text>
</comment>
<evidence type="ECO:0000259" key="6">
    <source>
        <dbReference type="Pfam" id="PF13439"/>
    </source>
</evidence>
<dbReference type="EMBL" id="JBJOSA010000012">
    <property type="protein sequence ID" value="MFL8937912.1"/>
    <property type="molecule type" value="Genomic_DNA"/>
</dbReference>
<dbReference type="SUPFAM" id="SSF53756">
    <property type="entry name" value="UDP-Glycosyltransferase/glycogen phosphorylase"/>
    <property type="match status" value="1"/>
</dbReference>
<dbReference type="Pfam" id="PF13439">
    <property type="entry name" value="Glyco_transf_4"/>
    <property type="match status" value="1"/>
</dbReference>
<accession>A0ABW8VRA5</accession>
<dbReference type="InterPro" id="IPR011330">
    <property type="entry name" value="Glyco_hydro/deAcase_b/a-brl"/>
</dbReference>
<keyword evidence="8" id="KW-1185">Reference proteome</keyword>
<organism evidence="7 8">
    <name type="scientific">Rossellomorea oryzaecorticis</name>
    <dbReference type="NCBI Taxonomy" id="1396505"/>
    <lineage>
        <taxon>Bacteria</taxon>
        <taxon>Bacillati</taxon>
        <taxon>Bacillota</taxon>
        <taxon>Bacilli</taxon>
        <taxon>Bacillales</taxon>
        <taxon>Bacillaceae</taxon>
        <taxon>Rossellomorea</taxon>
    </lineage>
</organism>
<keyword evidence="7" id="KW-0328">Glycosyltransferase</keyword>
<proteinExistence type="inferred from homology"/>
<protein>
    <submittedName>
        <fullName evidence="7">Glycosyltransferase</fullName>
        <ecNumber evidence="7">2.4.-.-</ecNumber>
    </submittedName>
</protein>
<dbReference type="PANTHER" id="PTHR45947:SF3">
    <property type="entry name" value="SULFOQUINOVOSYL TRANSFERASE SQD2"/>
    <property type="match status" value="1"/>
</dbReference>
<sequence length="767" mass="87311">MSNRQNVMILPRFNEPAIEMEDKKEYIVKCSTLFKEHLNLIQALKENDGEPIPVILNPLALCLFSKEEFIEAADEYLQGMLMGDKEEKEKWVRIYSQWLNWEKKLSEAYKTLMNDGKAIIIPTALNSIPLTHYRTTIGVEVQVKISIGIFKEYLGHEPEFFWLPQAAYLPGIDLYLLKEGIKASFISSFSCKFSEKENEEADILHSPRGLKLIPVSSKILQSNARGSIEPIALDDDGQKLLGVAALPVKDWLTAPSTLARIGFGYMGMEEQLPIMKDAEMKNLRKIHGMEEKLEKLSVVKDINAAGFKQLTREFIAAIQGMSESFLDDSAFNRTASIMMGGDMEDHFFHHRKKVNPLPSDELLEIPGSKKSAQIADKQDAVLILSWEYPPNIIGGLSRHVYDLANNLVKKGKQVHVLTARSKDAVAYETLEGVTIHRVHPLHPYEENFFKWVFDLNQSFVQYAHELISQEKITHIHAHDWIVSTSAIKLKEFYSLPLITTIHATEHGRNQGIYTELQQKIHREEQLLVAASDHLIVCSEHMKEEVRSLFTFDAPIEVIPNGVELERLGQMTTDQSIEESRPYFFSIGRMVHEKGFETLIRAASLLKRDGHMVSFIIAGKGPMLDHYRQLVKNENLYDMVFFPGFISDEKRNGYLKNCLAVIFPSLYEPFGIVALEAMAFRKAVVASETGGLKSIVKHEKTGLLFQPDNDSDLYEVLLSLLHDPLKSERLGEFGLKMAESMFSWERIADQTLHVYEDVLLQTKVEGLR</sequence>
<evidence type="ECO:0000256" key="1">
    <source>
        <dbReference type="ARBA" id="ARBA00006821"/>
    </source>
</evidence>
<evidence type="ECO:0000313" key="8">
    <source>
        <dbReference type="Proteomes" id="UP001628668"/>
    </source>
</evidence>
<dbReference type="InterPro" id="IPR004300">
    <property type="entry name" value="Glyco_hydro_57_N"/>
</dbReference>
<dbReference type="Pfam" id="PF00534">
    <property type="entry name" value="Glycos_transf_1"/>
    <property type="match status" value="1"/>
</dbReference>
<feature type="domain" description="Glycosyl transferase family 1" evidence="4">
    <location>
        <begin position="575"/>
        <end position="734"/>
    </location>
</feature>
<dbReference type="RefSeq" id="WP_411159926.1">
    <property type="nucleotide sequence ID" value="NZ_JBJOSA010000012.1"/>
</dbReference>
<dbReference type="Gene3D" id="3.20.110.10">
    <property type="entry name" value="Glycoside hydrolase 38, N terminal domain"/>
    <property type="match status" value="1"/>
</dbReference>
<comment type="caution">
    <text evidence="7">The sequence shown here is derived from an EMBL/GenBank/DDBJ whole genome shotgun (WGS) entry which is preliminary data.</text>
</comment>
<dbReference type="PANTHER" id="PTHR45947">
    <property type="entry name" value="SULFOQUINOVOSYL TRANSFERASE SQD2"/>
    <property type="match status" value="1"/>
</dbReference>
<dbReference type="Pfam" id="PF03065">
    <property type="entry name" value="Glyco_hydro_57"/>
    <property type="match status" value="1"/>
</dbReference>
<dbReference type="InterPro" id="IPR050194">
    <property type="entry name" value="Glycosyltransferase_grp1"/>
</dbReference>
<feature type="domain" description="Glycoside hydrolase family 57 N-terminal" evidence="5">
    <location>
        <begin position="13"/>
        <end position="186"/>
    </location>
</feature>
<evidence type="ECO:0000259" key="5">
    <source>
        <dbReference type="Pfam" id="PF03065"/>
    </source>
</evidence>
<evidence type="ECO:0000256" key="3">
    <source>
        <dbReference type="RuleBase" id="RU361196"/>
    </source>
</evidence>
<reference evidence="7 8" key="1">
    <citation type="submission" date="2024-12" db="EMBL/GenBank/DDBJ databases">
        <authorList>
            <person name="Li X."/>
            <person name="Zhang D."/>
        </authorList>
    </citation>
    <scope>NUCLEOTIDE SEQUENCE [LARGE SCALE GENOMIC DNA]</scope>
    <source>
        <strain evidence="7 8">JCM19602</strain>
    </source>
</reference>
<dbReference type="InterPro" id="IPR028098">
    <property type="entry name" value="Glyco_trans_4-like_N"/>
</dbReference>
<evidence type="ECO:0000256" key="2">
    <source>
        <dbReference type="ARBA" id="ARBA00023277"/>
    </source>
</evidence>
<keyword evidence="2 3" id="KW-0119">Carbohydrate metabolism</keyword>
<dbReference type="InterPro" id="IPR001296">
    <property type="entry name" value="Glyco_trans_1"/>
</dbReference>
<dbReference type="InterPro" id="IPR027291">
    <property type="entry name" value="Glyco_hydro_38_N_sf"/>
</dbReference>
<feature type="domain" description="Glycosyltransferase subfamily 4-like N-terminal" evidence="6">
    <location>
        <begin position="393"/>
        <end position="566"/>
    </location>
</feature>
<dbReference type="Proteomes" id="UP001628668">
    <property type="component" value="Unassembled WGS sequence"/>
</dbReference>
<dbReference type="EC" id="2.4.-.-" evidence="7"/>
<dbReference type="GO" id="GO:0016757">
    <property type="term" value="F:glycosyltransferase activity"/>
    <property type="evidence" value="ECO:0007669"/>
    <property type="project" value="UniProtKB-KW"/>
</dbReference>